<dbReference type="InterPro" id="IPR009081">
    <property type="entry name" value="PP-bd_ACP"/>
</dbReference>
<dbReference type="SUPFAM" id="SSF56801">
    <property type="entry name" value="Acetyl-CoA synthetase-like"/>
    <property type="match status" value="1"/>
</dbReference>
<dbReference type="PROSITE" id="PS50075">
    <property type="entry name" value="CARRIER"/>
    <property type="match status" value="1"/>
</dbReference>
<dbReference type="InterPro" id="IPR051414">
    <property type="entry name" value="Adenylate-forming_Reductase"/>
</dbReference>
<dbReference type="Gene3D" id="1.10.1200.10">
    <property type="entry name" value="ACP-like"/>
    <property type="match status" value="1"/>
</dbReference>
<dbReference type="Pfam" id="PF23562">
    <property type="entry name" value="AMP-binding_C_3"/>
    <property type="match status" value="1"/>
</dbReference>
<dbReference type="EMBL" id="JAAMPI010000961">
    <property type="protein sequence ID" value="KAF4627482.1"/>
    <property type="molecule type" value="Genomic_DNA"/>
</dbReference>
<gene>
    <name evidence="5" type="ORF">G7Y89_g10673</name>
</gene>
<proteinExistence type="predicted"/>
<dbReference type="Pfam" id="PF07993">
    <property type="entry name" value="NAD_binding_4"/>
    <property type="match status" value="1"/>
</dbReference>
<dbReference type="InterPro" id="IPR036736">
    <property type="entry name" value="ACP-like_sf"/>
</dbReference>
<dbReference type="Pfam" id="PF00550">
    <property type="entry name" value="PP-binding"/>
    <property type="match status" value="1"/>
</dbReference>
<evidence type="ECO:0000256" key="1">
    <source>
        <dbReference type="ARBA" id="ARBA00022450"/>
    </source>
</evidence>
<evidence type="ECO:0000259" key="4">
    <source>
        <dbReference type="PROSITE" id="PS50075"/>
    </source>
</evidence>
<feature type="compositionally biased region" description="Gly residues" evidence="3">
    <location>
        <begin position="11"/>
        <end position="20"/>
    </location>
</feature>
<dbReference type="Proteomes" id="UP000566819">
    <property type="component" value="Unassembled WGS sequence"/>
</dbReference>
<dbReference type="SUPFAM" id="SSF51735">
    <property type="entry name" value="NAD(P)-binding Rossmann-fold domains"/>
    <property type="match status" value="1"/>
</dbReference>
<evidence type="ECO:0000313" key="6">
    <source>
        <dbReference type="Proteomes" id="UP000566819"/>
    </source>
</evidence>
<evidence type="ECO:0000256" key="2">
    <source>
        <dbReference type="ARBA" id="ARBA00022553"/>
    </source>
</evidence>
<keyword evidence="6" id="KW-1185">Reference proteome</keyword>
<dbReference type="PROSITE" id="PS00455">
    <property type="entry name" value="AMP_BINDING"/>
    <property type="match status" value="1"/>
</dbReference>
<dbReference type="InterPro" id="IPR013120">
    <property type="entry name" value="FAR_NAD-bd"/>
</dbReference>
<dbReference type="Gene3D" id="3.40.50.12780">
    <property type="entry name" value="N-terminal domain of ligase-like"/>
    <property type="match status" value="1"/>
</dbReference>
<keyword evidence="1" id="KW-0596">Phosphopantetheine</keyword>
<evidence type="ECO:0000256" key="3">
    <source>
        <dbReference type="SAM" id="MobiDB-lite"/>
    </source>
</evidence>
<dbReference type="AlphaFoldDB" id="A0A8H4RCA1"/>
<dbReference type="InterPro" id="IPR042099">
    <property type="entry name" value="ANL_N_sf"/>
</dbReference>
<dbReference type="InterPro" id="IPR036291">
    <property type="entry name" value="NAD(P)-bd_dom_sf"/>
</dbReference>
<dbReference type="PANTHER" id="PTHR43439:SF2">
    <property type="entry name" value="ENZYME, PUTATIVE (JCVI)-RELATED"/>
    <property type="match status" value="1"/>
</dbReference>
<organism evidence="5 6">
    <name type="scientific">Cudoniella acicularis</name>
    <dbReference type="NCBI Taxonomy" id="354080"/>
    <lineage>
        <taxon>Eukaryota</taxon>
        <taxon>Fungi</taxon>
        <taxon>Dikarya</taxon>
        <taxon>Ascomycota</taxon>
        <taxon>Pezizomycotina</taxon>
        <taxon>Leotiomycetes</taxon>
        <taxon>Helotiales</taxon>
        <taxon>Tricladiaceae</taxon>
        <taxon>Cudoniella</taxon>
    </lineage>
</organism>
<keyword evidence="2" id="KW-0597">Phosphoprotein</keyword>
<dbReference type="Pfam" id="PF00501">
    <property type="entry name" value="AMP-binding"/>
    <property type="match status" value="1"/>
</dbReference>
<evidence type="ECO:0000313" key="5">
    <source>
        <dbReference type="EMBL" id="KAF4627482.1"/>
    </source>
</evidence>
<sequence length="1216" mass="134046">MSERGQEQLGHGSGSTGGTGSTVRLGCPPLELKAPVAISTDFYPSSARRGWPATLFPPSVTPLIRKVVRCSVRRLRSDSISLAVHMSPVISLPPSPCLTILYAPWLLLDRSFSAEPSSFFPLEPSPKSIPKLNRASASCPLLPSKMAPMILDSPLPEVVSNSTPICSDASVVPPETASKRIKDLWWLHGHPHSKRYSNPKLVSLAALVRHNGVVYRGEKGFLYPQSSEASTPYDSMTWDRFDRVTDALAFSYAHQLEAEIREANISREQPTIALLGGGKSLEYFCTELALQKLGALAVITDFKNSGVDTNGVRKLPMIEVLPAAADSQHSAIDAVKFQDFGDVWERHTFIIHSSGSTGMPKPIVHTNKSMMLIARMYRLFQEFSVENWFLLFPLYHIAGISIALSGLPNGQILSFPPLAWPPSSSSIFTAWKTLLAMGHPVDIVHCAPTLIENMYEYISENGGDFSPLIELQLLQPGGAALSDYIVKALTARGVNVKTTYGSTEIGPPFRSIPHTRDNPKCYSFRNLYPDNPHLKMEEVGEGLYECVVYKGFELAAQLWESSDDPYRTNDLFIQDPPGSGFFVMQGRKDDILVHSNGENTTAGPLQLDIQTSSKIISRALALGHSKPCVSLLVEVHGDFDPESDTTQKQIWETVEQINLRYPGHSQIMQHMICVLRKGQTLPVTPKGNVKRKEAELLYSAEINQLYSDSTSPFQLSISPSEALTEHLRSLLSSISKTPSQDIHDWTSLYDLGIDSRLALCIRSSLSTYLKRPVSLSTIFENPSISKLVSALLLTPPSSPGLGPSREKISVREIVGPIISRLEAEFKSWPTRPANIHTIYPDTGKETVLLTGASGSLGTSLIANLSSYPQVEKIYAMVRGPNHLAKLRKSFDARGMDSSILVEGGKVEVVNFSMQDPLLGLDLEKYIELASRVTIVVQNAWKMDFNLGVEGFEGDCLRNTMSLLRFCQAARPKRLAFTSSISTCMGSGHTSPTVAEEPIGVDPNAALSTGYAQSKYIVERITQTATRILQIPIHLLRIGQLAGSTRTGHWNTSEMWPILFATSLHPSFSSIPTFLSKSVDWIPVDIAAATITDILLTKNLDSESKYEVHNIVNPHPIPWSSLIHMLQSQRKDLQEIPMGTWVKRLNTFLESGMNADELPGLRLLQFFEGMAGDESESKVFKTGKTQKISASLRGCEAFCEDWLRGNLRVWGESGFLK</sequence>
<accession>A0A8H4RCA1</accession>
<dbReference type="SUPFAM" id="SSF47336">
    <property type="entry name" value="ACP-like"/>
    <property type="match status" value="1"/>
</dbReference>
<feature type="region of interest" description="Disordered" evidence="3">
    <location>
        <begin position="1"/>
        <end position="24"/>
    </location>
</feature>
<name>A0A8H4RCA1_9HELO</name>
<dbReference type="OrthoDB" id="429813at2759"/>
<protein>
    <recommendedName>
        <fullName evidence="4">Carrier domain-containing protein</fullName>
    </recommendedName>
</protein>
<dbReference type="Gene3D" id="3.40.50.720">
    <property type="entry name" value="NAD(P)-binding Rossmann-like Domain"/>
    <property type="match status" value="1"/>
</dbReference>
<dbReference type="InterPro" id="IPR000873">
    <property type="entry name" value="AMP-dep_synth/lig_dom"/>
</dbReference>
<dbReference type="PANTHER" id="PTHR43439">
    <property type="entry name" value="PHENYLACETATE-COENZYME A LIGASE"/>
    <property type="match status" value="1"/>
</dbReference>
<feature type="domain" description="Carrier" evidence="4">
    <location>
        <begin position="718"/>
        <end position="795"/>
    </location>
</feature>
<dbReference type="InterPro" id="IPR020845">
    <property type="entry name" value="AMP-binding_CS"/>
</dbReference>
<reference evidence="5 6" key="1">
    <citation type="submission" date="2020-03" db="EMBL/GenBank/DDBJ databases">
        <title>Draft Genome Sequence of Cudoniella acicularis.</title>
        <authorList>
            <person name="Buettner E."/>
            <person name="Kellner H."/>
        </authorList>
    </citation>
    <scope>NUCLEOTIDE SEQUENCE [LARGE SCALE GENOMIC DNA]</scope>
    <source>
        <strain evidence="5 6">DSM 108380</strain>
    </source>
</reference>
<comment type="caution">
    <text evidence="5">The sequence shown here is derived from an EMBL/GenBank/DDBJ whole genome shotgun (WGS) entry which is preliminary data.</text>
</comment>